<reference evidence="2" key="2">
    <citation type="submission" date="2021-04" db="EMBL/GenBank/DDBJ databases">
        <authorList>
            <person name="Gilroy R."/>
        </authorList>
    </citation>
    <scope>NUCLEOTIDE SEQUENCE</scope>
    <source>
        <strain evidence="2">ChiHjej12B11-9195</strain>
    </source>
</reference>
<name>A0A9D1ZQT3_9MICC</name>
<organism evidence="2 3">
    <name type="scientific">Candidatus Rothia avicola</name>
    <dbReference type="NCBI Taxonomy" id="2840478"/>
    <lineage>
        <taxon>Bacteria</taxon>
        <taxon>Bacillati</taxon>
        <taxon>Actinomycetota</taxon>
        <taxon>Actinomycetes</taxon>
        <taxon>Micrococcales</taxon>
        <taxon>Micrococcaceae</taxon>
        <taxon>Rothia</taxon>
    </lineage>
</organism>
<dbReference type="Proteomes" id="UP000824134">
    <property type="component" value="Unassembled WGS sequence"/>
</dbReference>
<feature type="chain" id="PRO_5038407484" description="DUF306 domain-containing protein" evidence="1">
    <location>
        <begin position="23"/>
        <end position="138"/>
    </location>
</feature>
<sequence>MKRQRLQMLGLAGMMLLSGCSASESGDDAVSLEPPADAYAWTPMTKGFDRSEITLSLGQGRAYSISAQCGGEEGTGFTVDLSYEDGTSIASYQLQCPQQINESLGVTRDERVTMAVSALDGKDLPTHNSYASILGDGE</sequence>
<evidence type="ECO:0000313" key="3">
    <source>
        <dbReference type="Proteomes" id="UP000824134"/>
    </source>
</evidence>
<accession>A0A9D1ZQT3</accession>
<dbReference type="EMBL" id="DXCN01000032">
    <property type="protein sequence ID" value="HIY94716.1"/>
    <property type="molecule type" value="Genomic_DNA"/>
</dbReference>
<keyword evidence="1" id="KW-0732">Signal</keyword>
<dbReference type="AlphaFoldDB" id="A0A9D1ZQT3"/>
<evidence type="ECO:0000256" key="1">
    <source>
        <dbReference type="SAM" id="SignalP"/>
    </source>
</evidence>
<dbReference type="PROSITE" id="PS51257">
    <property type="entry name" value="PROKAR_LIPOPROTEIN"/>
    <property type="match status" value="1"/>
</dbReference>
<feature type="signal peptide" evidence="1">
    <location>
        <begin position="1"/>
        <end position="22"/>
    </location>
</feature>
<protein>
    <recommendedName>
        <fullName evidence="4">DUF306 domain-containing protein</fullName>
    </recommendedName>
</protein>
<evidence type="ECO:0008006" key="4">
    <source>
        <dbReference type="Google" id="ProtNLM"/>
    </source>
</evidence>
<evidence type="ECO:0000313" key="2">
    <source>
        <dbReference type="EMBL" id="HIY94716.1"/>
    </source>
</evidence>
<reference evidence="2" key="1">
    <citation type="journal article" date="2021" name="PeerJ">
        <title>Extensive microbial diversity within the chicken gut microbiome revealed by metagenomics and culture.</title>
        <authorList>
            <person name="Gilroy R."/>
            <person name="Ravi A."/>
            <person name="Getino M."/>
            <person name="Pursley I."/>
            <person name="Horton D.L."/>
            <person name="Alikhan N.F."/>
            <person name="Baker D."/>
            <person name="Gharbi K."/>
            <person name="Hall N."/>
            <person name="Watson M."/>
            <person name="Adriaenssens E.M."/>
            <person name="Foster-Nyarko E."/>
            <person name="Jarju S."/>
            <person name="Secka A."/>
            <person name="Antonio M."/>
            <person name="Oren A."/>
            <person name="Chaudhuri R.R."/>
            <person name="La Ragione R."/>
            <person name="Hildebrand F."/>
            <person name="Pallen M.J."/>
        </authorList>
    </citation>
    <scope>NUCLEOTIDE SEQUENCE</scope>
    <source>
        <strain evidence="2">ChiHjej12B11-9195</strain>
    </source>
</reference>
<gene>
    <name evidence="2" type="ORF">H9821_03490</name>
</gene>
<proteinExistence type="predicted"/>
<comment type="caution">
    <text evidence="2">The sequence shown here is derived from an EMBL/GenBank/DDBJ whole genome shotgun (WGS) entry which is preliminary data.</text>
</comment>